<evidence type="ECO:0000256" key="3">
    <source>
        <dbReference type="ARBA" id="ARBA00023002"/>
    </source>
</evidence>
<dbReference type="AlphaFoldDB" id="A0AAW1RGK0"/>
<evidence type="ECO:0000313" key="11">
    <source>
        <dbReference type="Proteomes" id="UP001445335"/>
    </source>
</evidence>
<organism evidence="10 11">
    <name type="scientific">Elliptochloris bilobata</name>
    <dbReference type="NCBI Taxonomy" id="381761"/>
    <lineage>
        <taxon>Eukaryota</taxon>
        <taxon>Viridiplantae</taxon>
        <taxon>Chlorophyta</taxon>
        <taxon>core chlorophytes</taxon>
        <taxon>Trebouxiophyceae</taxon>
        <taxon>Trebouxiophyceae incertae sedis</taxon>
        <taxon>Elliptochloris clade</taxon>
        <taxon>Elliptochloris</taxon>
    </lineage>
</organism>
<protein>
    <recommendedName>
        <fullName evidence="8">Pyruvate dehydrogenase E1 component subunit alpha</fullName>
        <ecNumber evidence="8">1.2.4.1</ecNumber>
    </recommendedName>
</protein>
<feature type="domain" description="Dehydrogenase E1 component" evidence="9">
    <location>
        <begin position="4"/>
        <end position="308"/>
    </location>
</feature>
<dbReference type="PANTHER" id="PTHR11516">
    <property type="entry name" value="PYRUVATE DEHYDROGENASE E1 COMPONENT, ALPHA SUBUNIT BACTERIAL AND ORGANELLAR"/>
    <property type="match status" value="1"/>
</dbReference>
<dbReference type="Pfam" id="PF00676">
    <property type="entry name" value="E1_dh"/>
    <property type="match status" value="1"/>
</dbReference>
<dbReference type="SUPFAM" id="SSF52518">
    <property type="entry name" value="Thiamin diphosphate-binding fold (THDP-binding)"/>
    <property type="match status" value="1"/>
</dbReference>
<gene>
    <name evidence="10" type="ORF">WJX81_006140</name>
</gene>
<name>A0AAW1RGK0_9CHLO</name>
<accession>A0AAW1RGK0</accession>
<keyword evidence="11" id="KW-1185">Reference proteome</keyword>
<dbReference type="PANTHER" id="PTHR11516:SF60">
    <property type="entry name" value="PYRUVATE DEHYDROGENASE E1 COMPONENT SUBUNIT ALPHA"/>
    <property type="match status" value="1"/>
</dbReference>
<dbReference type="Proteomes" id="UP001445335">
    <property type="component" value="Unassembled WGS sequence"/>
</dbReference>
<comment type="function">
    <text evidence="6">The pyruvate dehydrogenase complex catalyzes the overall conversion of pyruvate to acetyl-CoA and CO(2). It contains multiple copies of three enzymatic components: pyruvate dehydrogenase (E1), dihydrolipoamide acetyltransferase (E2) and lipoamide dehydrogenase (E3).</text>
</comment>
<reference evidence="10 11" key="1">
    <citation type="journal article" date="2024" name="Nat. Commun.">
        <title>Phylogenomics reveals the evolutionary origins of lichenization in chlorophyte algae.</title>
        <authorList>
            <person name="Puginier C."/>
            <person name="Libourel C."/>
            <person name="Otte J."/>
            <person name="Skaloud P."/>
            <person name="Haon M."/>
            <person name="Grisel S."/>
            <person name="Petersen M."/>
            <person name="Berrin J.G."/>
            <person name="Delaux P.M."/>
            <person name="Dal Grande F."/>
            <person name="Keller J."/>
        </authorList>
    </citation>
    <scope>NUCLEOTIDE SEQUENCE [LARGE SCALE GENOMIC DNA]</scope>
    <source>
        <strain evidence="10 11">SAG 245.80</strain>
    </source>
</reference>
<evidence type="ECO:0000256" key="7">
    <source>
        <dbReference type="ARBA" id="ARBA00051231"/>
    </source>
</evidence>
<dbReference type="InterPro" id="IPR017597">
    <property type="entry name" value="Pyrv_DH_E1_asu_subgrp-y"/>
</dbReference>
<dbReference type="EC" id="1.2.4.1" evidence="8"/>
<dbReference type="FunFam" id="3.40.50.970:FF:000013">
    <property type="entry name" value="Pyruvate dehydrogenase E1 component subunit alpha"/>
    <property type="match status" value="1"/>
</dbReference>
<comment type="catalytic activity">
    <reaction evidence="7 8">
        <text>N(6)-[(R)-lipoyl]-L-lysyl-[protein] + pyruvate + H(+) = N(6)-[(R)-S(8)-acetyldihydrolipoyl]-L-lysyl-[protein] + CO2</text>
        <dbReference type="Rhea" id="RHEA:19189"/>
        <dbReference type="Rhea" id="RHEA-COMP:10474"/>
        <dbReference type="Rhea" id="RHEA-COMP:10478"/>
        <dbReference type="ChEBI" id="CHEBI:15361"/>
        <dbReference type="ChEBI" id="CHEBI:15378"/>
        <dbReference type="ChEBI" id="CHEBI:16526"/>
        <dbReference type="ChEBI" id="CHEBI:83099"/>
        <dbReference type="ChEBI" id="CHEBI:83111"/>
        <dbReference type="EC" id="1.2.4.1"/>
    </reaction>
</comment>
<evidence type="ECO:0000256" key="2">
    <source>
        <dbReference type="ARBA" id="ARBA00011130"/>
    </source>
</evidence>
<evidence type="ECO:0000256" key="4">
    <source>
        <dbReference type="ARBA" id="ARBA00023052"/>
    </source>
</evidence>
<dbReference type="InterPro" id="IPR029061">
    <property type="entry name" value="THDP-binding"/>
</dbReference>
<comment type="subunit">
    <text evidence="2">Tetramer of 2 alpha and 2 beta subunits.</text>
</comment>
<evidence type="ECO:0000256" key="1">
    <source>
        <dbReference type="ARBA" id="ARBA00001964"/>
    </source>
</evidence>
<comment type="caution">
    <text evidence="10">The sequence shown here is derived from an EMBL/GenBank/DDBJ whole genome shotgun (WGS) entry which is preliminary data.</text>
</comment>
<dbReference type="NCBIfam" id="TIGR03182">
    <property type="entry name" value="PDH_E1_alph_y"/>
    <property type="match status" value="1"/>
</dbReference>
<dbReference type="GO" id="GO:0004739">
    <property type="term" value="F:pyruvate dehydrogenase (acetyl-transferring) activity"/>
    <property type="evidence" value="ECO:0007669"/>
    <property type="project" value="UniProtKB-UniRule"/>
</dbReference>
<dbReference type="Gene3D" id="3.40.50.970">
    <property type="match status" value="1"/>
</dbReference>
<dbReference type="EMBL" id="JALJOU010000039">
    <property type="protein sequence ID" value="KAK9832737.1"/>
    <property type="molecule type" value="Genomic_DNA"/>
</dbReference>
<comment type="cofactor">
    <cofactor evidence="1 8">
        <name>thiamine diphosphate</name>
        <dbReference type="ChEBI" id="CHEBI:58937"/>
    </cofactor>
</comment>
<dbReference type="InterPro" id="IPR050642">
    <property type="entry name" value="PDH_E1_Alpha_Subunit"/>
</dbReference>
<keyword evidence="4 8" id="KW-0786">Thiamine pyrophosphate</keyword>
<keyword evidence="3 8" id="KW-0560">Oxidoreductase</keyword>
<proteinExistence type="predicted"/>
<evidence type="ECO:0000256" key="6">
    <source>
        <dbReference type="ARBA" id="ARBA00025211"/>
    </source>
</evidence>
<dbReference type="GO" id="GO:0006086">
    <property type="term" value="P:pyruvate decarboxylation to acetyl-CoA"/>
    <property type="evidence" value="ECO:0007669"/>
    <property type="project" value="InterPro"/>
</dbReference>
<dbReference type="InterPro" id="IPR001017">
    <property type="entry name" value="DH_E1"/>
</dbReference>
<keyword evidence="5 8" id="KW-0670">Pyruvate</keyword>
<evidence type="ECO:0000256" key="5">
    <source>
        <dbReference type="ARBA" id="ARBA00023317"/>
    </source>
</evidence>
<evidence type="ECO:0000313" key="10">
    <source>
        <dbReference type="EMBL" id="KAK9832737.1"/>
    </source>
</evidence>
<dbReference type="CDD" id="cd02000">
    <property type="entry name" value="TPP_E1_PDC_ADC_BCADC"/>
    <property type="match status" value="1"/>
</dbReference>
<evidence type="ECO:0000256" key="8">
    <source>
        <dbReference type="RuleBase" id="RU361139"/>
    </source>
</evidence>
<evidence type="ECO:0000259" key="9">
    <source>
        <dbReference type="Pfam" id="PF00676"/>
    </source>
</evidence>
<sequence>MFLGREFEEKCAEMYYRGKMFGFVHLYSGQEAVSTGVIRLLRADDYICSTYRDHVHALSKNVPAREIMAELFGKKTGICRGQGGSMHMFSKKHNLLGGYAFIGEGIPIGLGAAFQVRYRREVLHDESADQVAVNFFGDGTCNVGQFYECLNMASLYKLPCIFVVENNKWAIGMNHPRATGPSYGDDDPFIYKKGPAFGMPGVLVDGMDVRKVREVAQEAVARARRGEGPTLIEAETYRFRGHSLADPDELRLKEEKEHYQARDPLPQLKKYVLDTGILSEQQLAELEASVRDEVEDAVKFADESPKPEKGQLLENVFADPKGFGIAPDGRYRYELPGFSSGTAAVS</sequence>